<evidence type="ECO:0000313" key="6">
    <source>
        <dbReference type="EMBL" id="MFD1672148.1"/>
    </source>
</evidence>
<dbReference type="InterPro" id="IPR003593">
    <property type="entry name" value="AAA+_ATPase"/>
</dbReference>
<evidence type="ECO:0000256" key="3">
    <source>
        <dbReference type="ARBA" id="ARBA00022840"/>
    </source>
</evidence>
<evidence type="ECO:0000256" key="2">
    <source>
        <dbReference type="ARBA" id="ARBA00022741"/>
    </source>
</evidence>
<accession>A0ABW4J8A7</accession>
<dbReference type="CDD" id="cd03221">
    <property type="entry name" value="ABCF_EF-3"/>
    <property type="match status" value="2"/>
</dbReference>
<dbReference type="PANTHER" id="PTHR19211:SF100">
    <property type="entry name" value="RIBOSOME PROTECTION PROTEIN VMLR"/>
    <property type="match status" value="1"/>
</dbReference>
<keyword evidence="3" id="KW-0067">ATP-binding</keyword>
<dbReference type="SMART" id="SM00382">
    <property type="entry name" value="AAA"/>
    <property type="match status" value="2"/>
</dbReference>
<dbReference type="InterPro" id="IPR050611">
    <property type="entry name" value="ABCF"/>
</dbReference>
<keyword evidence="4" id="KW-0175">Coiled coil</keyword>
<dbReference type="Pfam" id="PF00005">
    <property type="entry name" value="ABC_tran"/>
    <property type="match status" value="1"/>
</dbReference>
<dbReference type="Proteomes" id="UP001597267">
    <property type="component" value="Unassembled WGS sequence"/>
</dbReference>
<feature type="domain" description="ABC transporter" evidence="5">
    <location>
        <begin position="266"/>
        <end position="475"/>
    </location>
</feature>
<proteinExistence type="predicted"/>
<comment type="caution">
    <text evidence="6">The sequence shown here is derived from an EMBL/GenBank/DDBJ whole genome shotgun (WGS) entry which is preliminary data.</text>
</comment>
<protein>
    <submittedName>
        <fullName evidence="6">Ribosomal protection-like ABC-F family protein</fullName>
    </submittedName>
</protein>
<evidence type="ECO:0000256" key="1">
    <source>
        <dbReference type="ARBA" id="ARBA00022737"/>
    </source>
</evidence>
<dbReference type="RefSeq" id="WP_125715797.1">
    <property type="nucleotide sequence ID" value="NZ_JBHTOP010000022.1"/>
</dbReference>
<name>A0ABW4J8A7_9LACO</name>
<dbReference type="NCBIfam" id="NF000355">
    <property type="entry name" value="ribo_prot_ABC_F"/>
    <property type="match status" value="1"/>
</dbReference>
<keyword evidence="7" id="KW-1185">Reference proteome</keyword>
<organism evidence="6 7">
    <name type="scientific">Agrilactobacillus yilanensis</name>
    <dbReference type="NCBI Taxonomy" id="2485997"/>
    <lineage>
        <taxon>Bacteria</taxon>
        <taxon>Bacillati</taxon>
        <taxon>Bacillota</taxon>
        <taxon>Bacilli</taxon>
        <taxon>Lactobacillales</taxon>
        <taxon>Lactobacillaceae</taxon>
        <taxon>Agrilactobacillus</taxon>
    </lineage>
</organism>
<evidence type="ECO:0000259" key="5">
    <source>
        <dbReference type="PROSITE" id="PS50893"/>
    </source>
</evidence>
<dbReference type="PANTHER" id="PTHR19211">
    <property type="entry name" value="ATP-BINDING TRANSPORT PROTEIN-RELATED"/>
    <property type="match status" value="1"/>
</dbReference>
<evidence type="ECO:0000313" key="7">
    <source>
        <dbReference type="Proteomes" id="UP001597267"/>
    </source>
</evidence>
<dbReference type="SUPFAM" id="SSF52540">
    <property type="entry name" value="P-loop containing nucleoside triphosphate hydrolases"/>
    <property type="match status" value="2"/>
</dbReference>
<sequence length="519" mass="57888">MQYYQIKHVTQTFGPRTLFTIKQLGFHSGDRIGLIGANGTGKTTLLRLLGAADSPITPSASKYVLPQIKPSAQLSGGEIVKRYLDEAFASQADILFLDEPTANLDVENIKTLENRLRHYPGTLIIISHDRAFLDKIATTIWALADQKISVCKGNYTDYQAQKDQMLRKQQQEYQAYEKQKNKLEKAAEKRQIKAKRAATIPRNKVNTQEAYKAKPHYNKIAAKLAKTAKSIEKRATQLDVVAKPQKAQDIKMTLNNGTALRQGKVLNIENFDLYQGQQLLIKQINFGLKGGEKVALTGPNGSGKTTLIEAILKQQAPEIFLNEAVEIGYFKQDLHNLDLKKTVYENVNAASYQTESLNRTILARLGFKDEALAKPVGVLSGGERVKISFAKIFVSKANFLILDEPTNFLDIVALEALQALLAAYPGTVLLVSHDRYFVSKVATRRLIFDPKQHVLQDPTKANLPSKKAVVATESVDQAAILLQLKNRQATLLNALTAEPDNTDYEQEFLEISRKIRQLS</sequence>
<keyword evidence="1" id="KW-0677">Repeat</keyword>
<dbReference type="Gene3D" id="3.40.50.300">
    <property type="entry name" value="P-loop containing nucleotide triphosphate hydrolases"/>
    <property type="match status" value="3"/>
</dbReference>
<reference evidence="7" key="1">
    <citation type="journal article" date="2019" name="Int. J. Syst. Evol. Microbiol.">
        <title>The Global Catalogue of Microorganisms (GCM) 10K type strain sequencing project: providing services to taxonomists for standard genome sequencing and annotation.</title>
        <authorList>
            <consortium name="The Broad Institute Genomics Platform"/>
            <consortium name="The Broad Institute Genome Sequencing Center for Infectious Disease"/>
            <person name="Wu L."/>
            <person name="Ma J."/>
        </authorList>
    </citation>
    <scope>NUCLEOTIDE SEQUENCE [LARGE SCALE GENOMIC DNA]</scope>
    <source>
        <strain evidence="7">CCM 8896</strain>
    </source>
</reference>
<dbReference type="InterPro" id="IPR003439">
    <property type="entry name" value="ABC_transporter-like_ATP-bd"/>
</dbReference>
<dbReference type="PROSITE" id="PS00211">
    <property type="entry name" value="ABC_TRANSPORTER_1"/>
    <property type="match status" value="1"/>
</dbReference>
<feature type="coiled-coil region" evidence="4">
    <location>
        <begin position="159"/>
        <end position="196"/>
    </location>
</feature>
<dbReference type="PROSITE" id="PS50893">
    <property type="entry name" value="ABC_TRANSPORTER_2"/>
    <property type="match status" value="1"/>
</dbReference>
<dbReference type="InterPro" id="IPR017871">
    <property type="entry name" value="ABC_transporter-like_CS"/>
</dbReference>
<dbReference type="EMBL" id="JBHTOP010000022">
    <property type="protein sequence ID" value="MFD1672148.1"/>
    <property type="molecule type" value="Genomic_DNA"/>
</dbReference>
<dbReference type="InterPro" id="IPR027417">
    <property type="entry name" value="P-loop_NTPase"/>
</dbReference>
<keyword evidence="2" id="KW-0547">Nucleotide-binding</keyword>
<gene>
    <name evidence="6" type="primary">abc-f</name>
    <name evidence="6" type="ORF">ACFQ5M_08570</name>
</gene>
<evidence type="ECO:0000256" key="4">
    <source>
        <dbReference type="SAM" id="Coils"/>
    </source>
</evidence>